<comment type="caution">
    <text evidence="1">The sequence shown here is derived from an EMBL/GenBank/DDBJ whole genome shotgun (WGS) entry which is preliminary data.</text>
</comment>
<evidence type="ECO:0000313" key="2">
    <source>
        <dbReference type="Proteomes" id="UP000234329"/>
    </source>
</evidence>
<dbReference type="EMBL" id="MXAV01000006">
    <property type="protein sequence ID" value="PKY11864.1"/>
    <property type="molecule type" value="Genomic_DNA"/>
</dbReference>
<protein>
    <submittedName>
        <fullName evidence="1">Uncharacterized protein</fullName>
    </submittedName>
</protein>
<proteinExistence type="predicted"/>
<dbReference type="RefSeq" id="WP_101536833.1">
    <property type="nucleotide sequence ID" value="NZ_MXAV01000006.1"/>
</dbReference>
<name>A0A2I1DPM6_9PROT</name>
<organism evidence="1 2">
    <name type="scientific">Acidithiobacillus marinus</name>
    <dbReference type="NCBI Taxonomy" id="187490"/>
    <lineage>
        <taxon>Bacteria</taxon>
        <taxon>Pseudomonadati</taxon>
        <taxon>Pseudomonadota</taxon>
        <taxon>Acidithiobacillia</taxon>
        <taxon>Acidithiobacillales</taxon>
        <taxon>Acidithiobacillaceae</taxon>
        <taxon>Acidithiobacillus</taxon>
    </lineage>
</organism>
<keyword evidence="2" id="KW-1185">Reference proteome</keyword>
<dbReference type="AlphaFoldDB" id="A0A2I1DPM6"/>
<evidence type="ECO:0000313" key="1">
    <source>
        <dbReference type="EMBL" id="PKY11864.1"/>
    </source>
</evidence>
<sequence>MEKNLWIDGKDMTKHDVIFGPSRFGMSDKVGLCVIDKSMAGDGVVVVDVLCDRDKGRSKNDE</sequence>
<gene>
    <name evidence="1" type="ORF">B1757_02580</name>
</gene>
<accession>A0A2I1DPM6</accession>
<dbReference type="InParanoid" id="A0A2I1DPM6"/>
<reference evidence="1 2" key="1">
    <citation type="submission" date="2017-03" db="EMBL/GenBank/DDBJ databases">
        <title>Draft genime sequence of the acidophilic sulfur-oxidizing bacterium Acidithiobacillus sp. SH, isolated from seawater.</title>
        <authorList>
            <person name="Sharmin S."/>
            <person name="Tokuhisa M."/>
            <person name="Kanao T."/>
            <person name="Kamimura K."/>
        </authorList>
    </citation>
    <scope>NUCLEOTIDE SEQUENCE [LARGE SCALE GENOMIC DNA]</scope>
    <source>
        <strain evidence="1 2">SH</strain>
    </source>
</reference>
<dbReference type="Proteomes" id="UP000234329">
    <property type="component" value="Unassembled WGS sequence"/>
</dbReference>